<dbReference type="Proteomes" id="UP000007014">
    <property type="component" value="Chromosome 19"/>
</dbReference>
<evidence type="ECO:0000256" key="2">
    <source>
        <dbReference type="ARBA" id="ARBA00005048"/>
    </source>
</evidence>
<dbReference type="KEGG" id="cme:CYME_CMS096C"/>
<dbReference type="InterPro" id="IPR015947">
    <property type="entry name" value="PUA-like_sf"/>
</dbReference>
<reference evidence="15 16" key="2">
    <citation type="journal article" date="2007" name="BMC Biol.">
        <title>A 100%-complete sequence reveals unusually simple genomic features in the hot-spring red alga Cyanidioschyzon merolae.</title>
        <authorList>
            <person name="Nozaki H."/>
            <person name="Takano H."/>
            <person name="Misumi O."/>
            <person name="Terasawa K."/>
            <person name="Matsuzaki M."/>
            <person name="Maruyama S."/>
            <person name="Nishida K."/>
            <person name="Yagisawa F."/>
            <person name="Yoshida Y."/>
            <person name="Fujiwara T."/>
            <person name="Takio S."/>
            <person name="Tamura K."/>
            <person name="Chung S.J."/>
            <person name="Nakamura S."/>
            <person name="Kuroiwa H."/>
            <person name="Tanaka K."/>
            <person name="Sato N."/>
            <person name="Kuroiwa T."/>
        </authorList>
    </citation>
    <scope>NUCLEOTIDE SEQUENCE [LARGE SCALE GENOMIC DNA]</scope>
    <source>
        <strain evidence="15 16">10D</strain>
    </source>
</reference>
<dbReference type="InterPro" id="IPR025980">
    <property type="entry name" value="ATP-Sase_PUA-like_dom"/>
</dbReference>
<dbReference type="HOGENOM" id="CLU_009463_2_0_1"/>
<dbReference type="GO" id="GO:0004020">
    <property type="term" value="F:adenylylsulfate kinase activity"/>
    <property type="evidence" value="ECO:0007669"/>
    <property type="project" value="TreeGrafter"/>
</dbReference>
<dbReference type="SUPFAM" id="SSF88697">
    <property type="entry name" value="PUA domain-like"/>
    <property type="match status" value="1"/>
</dbReference>
<dbReference type="InterPro" id="IPR024951">
    <property type="entry name" value="Sulfurylase_cat_dom"/>
</dbReference>
<evidence type="ECO:0000256" key="12">
    <source>
        <dbReference type="ARBA" id="ARBA00049370"/>
    </source>
</evidence>
<name>M1VBL4_CYAM1</name>
<dbReference type="InterPro" id="IPR002650">
    <property type="entry name" value="Sulphate_adenylyltransferase"/>
</dbReference>
<evidence type="ECO:0000259" key="14">
    <source>
        <dbReference type="Pfam" id="PF14306"/>
    </source>
</evidence>
<keyword evidence="4" id="KW-0150">Chloroplast</keyword>
<evidence type="ECO:0000256" key="9">
    <source>
        <dbReference type="ARBA" id="ARBA00022840"/>
    </source>
</evidence>
<dbReference type="SUPFAM" id="SSF52374">
    <property type="entry name" value="Nucleotidylyl transferase"/>
    <property type="match status" value="1"/>
</dbReference>
<dbReference type="Gene3D" id="3.40.50.620">
    <property type="entry name" value="HUPs"/>
    <property type="match status" value="1"/>
</dbReference>
<dbReference type="GeneID" id="16997523"/>
<dbReference type="Pfam" id="PF01747">
    <property type="entry name" value="ATP-sulfurylase"/>
    <property type="match status" value="1"/>
</dbReference>
<evidence type="ECO:0000256" key="10">
    <source>
        <dbReference type="ARBA" id="ARBA00022946"/>
    </source>
</evidence>
<dbReference type="FunFam" id="3.10.400.10:FF:000002">
    <property type="entry name" value="ATP sulfurylase 2"/>
    <property type="match status" value="1"/>
</dbReference>
<keyword evidence="10" id="KW-0809">Transit peptide</keyword>
<evidence type="ECO:0000256" key="4">
    <source>
        <dbReference type="ARBA" id="ARBA00022528"/>
    </source>
</evidence>
<organism evidence="15 16">
    <name type="scientific">Cyanidioschyzon merolae (strain NIES-3377 / 10D)</name>
    <name type="common">Unicellular red alga</name>
    <dbReference type="NCBI Taxonomy" id="280699"/>
    <lineage>
        <taxon>Eukaryota</taxon>
        <taxon>Rhodophyta</taxon>
        <taxon>Bangiophyceae</taxon>
        <taxon>Cyanidiales</taxon>
        <taxon>Cyanidiaceae</taxon>
        <taxon>Cyanidioschyzon</taxon>
    </lineage>
</organism>
<comment type="pathway">
    <text evidence="2">Sulfur metabolism; hydrogen sulfide biosynthesis; sulfite from sulfate: step 1/3.</text>
</comment>
<dbReference type="GO" id="GO:0005524">
    <property type="term" value="F:ATP binding"/>
    <property type="evidence" value="ECO:0007669"/>
    <property type="project" value="UniProtKB-KW"/>
</dbReference>
<dbReference type="PANTHER" id="PTHR11055:SF37">
    <property type="entry name" value="ATP SULFURYLASE 2"/>
    <property type="match status" value="1"/>
</dbReference>
<gene>
    <name evidence="15" type="ORF">CYME_CMS096C</name>
</gene>
<dbReference type="Pfam" id="PF14306">
    <property type="entry name" value="PUA_2"/>
    <property type="match status" value="1"/>
</dbReference>
<dbReference type="Gene3D" id="3.10.400.10">
    <property type="entry name" value="Sulfate adenylyltransferase"/>
    <property type="match status" value="1"/>
</dbReference>
<keyword evidence="7 15" id="KW-0548">Nucleotidyltransferase</keyword>
<comment type="catalytic activity">
    <reaction evidence="12">
        <text>sulfate + ATP + H(+) = adenosine 5'-phosphosulfate + diphosphate</text>
        <dbReference type="Rhea" id="RHEA:18133"/>
        <dbReference type="ChEBI" id="CHEBI:15378"/>
        <dbReference type="ChEBI" id="CHEBI:16189"/>
        <dbReference type="ChEBI" id="CHEBI:30616"/>
        <dbReference type="ChEBI" id="CHEBI:33019"/>
        <dbReference type="ChEBI" id="CHEBI:58243"/>
        <dbReference type="EC" id="2.7.7.4"/>
    </reaction>
</comment>
<evidence type="ECO:0000256" key="7">
    <source>
        <dbReference type="ARBA" id="ARBA00022695"/>
    </source>
</evidence>
<evidence type="ECO:0000256" key="3">
    <source>
        <dbReference type="ARBA" id="ARBA00012391"/>
    </source>
</evidence>
<dbReference type="EMBL" id="AP006501">
    <property type="protein sequence ID" value="BAM82734.1"/>
    <property type="molecule type" value="Genomic_DNA"/>
</dbReference>
<dbReference type="Gramene" id="CMS096CT">
    <property type="protein sequence ID" value="CMS096CT"/>
    <property type="gene ID" value="CMS096C"/>
</dbReference>
<evidence type="ECO:0000259" key="13">
    <source>
        <dbReference type="Pfam" id="PF01747"/>
    </source>
</evidence>
<keyword evidence="5" id="KW-0934">Plastid</keyword>
<evidence type="ECO:0000256" key="5">
    <source>
        <dbReference type="ARBA" id="ARBA00022640"/>
    </source>
</evidence>
<feature type="domain" description="Sulphate adenylyltransferase catalytic" evidence="13">
    <location>
        <begin position="255"/>
        <end position="476"/>
    </location>
</feature>
<keyword evidence="8" id="KW-0547">Nucleotide-binding</keyword>
<keyword evidence="6" id="KW-0808">Transferase</keyword>
<comment type="subcellular location">
    <subcellularLocation>
        <location evidence="1">Plastid</location>
        <location evidence="1">Chloroplast</location>
    </subcellularLocation>
</comment>
<dbReference type="EC" id="2.7.7.4" evidence="3"/>
<dbReference type="GO" id="GO:0000103">
    <property type="term" value="P:sulfate assimilation"/>
    <property type="evidence" value="ECO:0007669"/>
    <property type="project" value="InterPro"/>
</dbReference>
<dbReference type="PANTHER" id="PTHR11055">
    <property type="entry name" value="BIFUNCTIONAL 3'-PHOSPHOADENOSINE 5'-PHOSPHOSULFATE SYNTHASE"/>
    <property type="match status" value="1"/>
</dbReference>
<dbReference type="STRING" id="280699.M1VBL4"/>
<dbReference type="GO" id="GO:0009507">
    <property type="term" value="C:chloroplast"/>
    <property type="evidence" value="ECO:0007669"/>
    <property type="project" value="UniProtKB-SubCell"/>
</dbReference>
<evidence type="ECO:0000256" key="11">
    <source>
        <dbReference type="ARBA" id="ARBA00037980"/>
    </source>
</evidence>
<keyword evidence="16" id="KW-1185">Reference proteome</keyword>
<dbReference type="InterPro" id="IPR014729">
    <property type="entry name" value="Rossmann-like_a/b/a_fold"/>
</dbReference>
<feature type="domain" description="ATP-sulfurylase PUA-like" evidence="14">
    <location>
        <begin position="84"/>
        <end position="246"/>
    </location>
</feature>
<dbReference type="RefSeq" id="XP_005538770.1">
    <property type="nucleotide sequence ID" value="XM_005538713.1"/>
</dbReference>
<proteinExistence type="inferred from homology"/>
<protein>
    <recommendedName>
        <fullName evidence="3">sulfate adenylyltransferase</fullName>
        <ecNumber evidence="3">2.7.7.4</ecNumber>
    </recommendedName>
</protein>
<dbReference type="FunFam" id="3.40.50.620:FF:000006">
    <property type="entry name" value="bifunctional 3'-phosphoadenosine 5'-phosphosulfate synthase 1"/>
    <property type="match status" value="1"/>
</dbReference>
<accession>M1VBL4</accession>
<dbReference type="GO" id="GO:0004781">
    <property type="term" value="F:sulfate adenylyltransferase (ATP) activity"/>
    <property type="evidence" value="ECO:0007669"/>
    <property type="project" value="UniProtKB-EC"/>
</dbReference>
<comment type="similarity">
    <text evidence="11">Belongs to the sulfate adenylyltransferase family.</text>
</comment>
<reference evidence="15 16" key="1">
    <citation type="journal article" date="2004" name="Nature">
        <title>Genome sequence of the ultrasmall unicellular red alga Cyanidioschyzon merolae 10D.</title>
        <authorList>
            <person name="Matsuzaki M."/>
            <person name="Misumi O."/>
            <person name="Shin-i T."/>
            <person name="Maruyama S."/>
            <person name="Takahara M."/>
            <person name="Miyagishima S."/>
            <person name="Mori T."/>
            <person name="Nishida K."/>
            <person name="Yagisawa F."/>
            <person name="Nishida K."/>
            <person name="Yoshida Y."/>
            <person name="Nishimura Y."/>
            <person name="Nakao S."/>
            <person name="Kobayashi T."/>
            <person name="Momoyama Y."/>
            <person name="Higashiyama T."/>
            <person name="Minoda A."/>
            <person name="Sano M."/>
            <person name="Nomoto H."/>
            <person name="Oishi K."/>
            <person name="Hayashi H."/>
            <person name="Ohta F."/>
            <person name="Nishizaka S."/>
            <person name="Haga S."/>
            <person name="Miura S."/>
            <person name="Morishita T."/>
            <person name="Kabeya Y."/>
            <person name="Terasawa K."/>
            <person name="Suzuki Y."/>
            <person name="Ishii Y."/>
            <person name="Asakawa S."/>
            <person name="Takano H."/>
            <person name="Ohta N."/>
            <person name="Kuroiwa H."/>
            <person name="Tanaka K."/>
            <person name="Shimizu N."/>
            <person name="Sugano S."/>
            <person name="Sato N."/>
            <person name="Nozaki H."/>
            <person name="Ogasawara N."/>
            <person name="Kohara Y."/>
            <person name="Kuroiwa T."/>
        </authorList>
    </citation>
    <scope>NUCLEOTIDE SEQUENCE [LARGE SCALE GENOMIC DNA]</scope>
    <source>
        <strain evidence="15 16">10D</strain>
    </source>
</reference>
<evidence type="ECO:0000256" key="6">
    <source>
        <dbReference type="ARBA" id="ARBA00022679"/>
    </source>
</evidence>
<evidence type="ECO:0000256" key="8">
    <source>
        <dbReference type="ARBA" id="ARBA00022741"/>
    </source>
</evidence>
<dbReference type="CDD" id="cd00517">
    <property type="entry name" value="ATPS"/>
    <property type="match status" value="1"/>
</dbReference>
<dbReference type="eggNOG" id="KOG0636">
    <property type="taxonomic scope" value="Eukaryota"/>
</dbReference>
<sequence>MRDALYLAFVAPFLQKQSTRRFTGLKVNGASSANQMWTWSRTTGLEGPSCRGQQALPFQMTTAPETSKVSTRSVPGWTVSGSTDDVIELLVPEAMRPELEAEARTLPRVVLTEETDLQWLHVLSEGWASPLRGYMREEEYLQCLHFNCLRSTSGTLYNQSVAIVLTVDDAQRQAIEASGRNAICITWHERPEEPLAILRNPEFYVHNKEERCARQLGTTHPKHPYAEVIYRSGNWLVGGDLQVLKRIKYNDGLDAYRLTPKELRREFHKRGADAVFVFQLRNPIHNGHALLMTSCREDLLRRGYRNPILLVHQIGGRVKADDVPLRERILQNQEVIAEGILDPESTMLGIFPSPMMYAGPTEVQWHAKARMNAGCQFYIVGRDPAGVKHPDGDRDLYDPWHGKKVLLSALGLERLEILPFRVAAYDKKIGKMAFFDPSRADDFLFISGTKMRAFAARGESPPDGFMGVRAWKVLENYYAQKREAQGSS</sequence>
<keyword evidence="9" id="KW-0067">ATP-binding</keyword>
<dbReference type="OMA" id="IEIYKHH"/>
<dbReference type="NCBIfam" id="TIGR00339">
    <property type="entry name" value="sopT"/>
    <property type="match status" value="1"/>
</dbReference>
<evidence type="ECO:0000313" key="16">
    <source>
        <dbReference type="Proteomes" id="UP000007014"/>
    </source>
</evidence>
<dbReference type="AlphaFoldDB" id="M1VBL4"/>
<dbReference type="OrthoDB" id="506431at2759"/>
<evidence type="ECO:0000256" key="1">
    <source>
        <dbReference type="ARBA" id="ARBA00004229"/>
    </source>
</evidence>
<evidence type="ECO:0000313" key="15">
    <source>
        <dbReference type="EMBL" id="BAM82734.1"/>
    </source>
</evidence>